<dbReference type="EMBL" id="JBHUFB010000009">
    <property type="protein sequence ID" value="MFD1812492.1"/>
    <property type="molecule type" value="Genomic_DNA"/>
</dbReference>
<gene>
    <name evidence="1" type="ORF">ACFSJG_09730</name>
</gene>
<evidence type="ECO:0000313" key="1">
    <source>
        <dbReference type="EMBL" id="MFD1812492.1"/>
    </source>
</evidence>
<reference evidence="2" key="1">
    <citation type="journal article" date="2019" name="Int. J. Syst. Evol. Microbiol.">
        <title>The Global Catalogue of Microorganisms (GCM) 10K type strain sequencing project: providing services to taxonomists for standard genome sequencing and annotation.</title>
        <authorList>
            <consortium name="The Broad Institute Genomics Platform"/>
            <consortium name="The Broad Institute Genome Sequencing Center for Infectious Disease"/>
            <person name="Wu L."/>
            <person name="Ma J."/>
        </authorList>
    </citation>
    <scope>NUCLEOTIDE SEQUENCE [LARGE SCALE GENOMIC DNA]</scope>
    <source>
        <strain evidence="2">DT72</strain>
    </source>
</reference>
<dbReference type="Proteomes" id="UP001597286">
    <property type="component" value="Unassembled WGS sequence"/>
</dbReference>
<sequence length="142" mass="15517">MISREGILERSADGSDRYPLLTIREFFDGNSAEDSIAPNQYGYGRPDLAEIARRLDALAADRAVAWICVQPHEEMFVDGYDGVAAEGIAICTTLAAEDVDARLDVESLQAGPTWEGLVYDLDDFCDVPAVPAGHRVLSLVWD</sequence>
<proteinExistence type="predicted"/>
<keyword evidence="2" id="KW-1185">Reference proteome</keyword>
<comment type="caution">
    <text evidence="1">The sequence shown here is derived from an EMBL/GenBank/DDBJ whole genome shotgun (WGS) entry which is preliminary data.</text>
</comment>
<organism evidence="1 2">
    <name type="scientific">Rhodococcus gannanensis</name>
    <dbReference type="NCBI Taxonomy" id="1960308"/>
    <lineage>
        <taxon>Bacteria</taxon>
        <taxon>Bacillati</taxon>
        <taxon>Actinomycetota</taxon>
        <taxon>Actinomycetes</taxon>
        <taxon>Mycobacteriales</taxon>
        <taxon>Nocardiaceae</taxon>
        <taxon>Rhodococcus</taxon>
    </lineage>
</organism>
<dbReference type="RefSeq" id="WP_378484993.1">
    <property type="nucleotide sequence ID" value="NZ_JBHUFB010000009.1"/>
</dbReference>
<name>A0ABW4P1Y4_9NOCA</name>
<evidence type="ECO:0000313" key="2">
    <source>
        <dbReference type="Proteomes" id="UP001597286"/>
    </source>
</evidence>
<protein>
    <submittedName>
        <fullName evidence="1">Uncharacterized protein</fullName>
    </submittedName>
</protein>
<accession>A0ABW4P1Y4</accession>